<name>A0ACB9BC86_ARCLA</name>
<comment type="caution">
    <text evidence="1">The sequence shown here is derived from an EMBL/GenBank/DDBJ whole genome shotgun (WGS) entry which is preliminary data.</text>
</comment>
<keyword evidence="2" id="KW-1185">Reference proteome</keyword>
<reference evidence="2" key="1">
    <citation type="journal article" date="2022" name="Mol. Ecol. Resour.">
        <title>The genomes of chicory, endive, great burdock and yacon provide insights into Asteraceae palaeo-polyploidization history and plant inulin production.</title>
        <authorList>
            <person name="Fan W."/>
            <person name="Wang S."/>
            <person name="Wang H."/>
            <person name="Wang A."/>
            <person name="Jiang F."/>
            <person name="Liu H."/>
            <person name="Zhao H."/>
            <person name="Xu D."/>
            <person name="Zhang Y."/>
        </authorList>
    </citation>
    <scope>NUCLEOTIDE SEQUENCE [LARGE SCALE GENOMIC DNA]</scope>
    <source>
        <strain evidence="2">cv. Niubang</strain>
    </source>
</reference>
<organism evidence="1 2">
    <name type="scientific">Arctium lappa</name>
    <name type="common">Greater burdock</name>
    <name type="synonym">Lappa major</name>
    <dbReference type="NCBI Taxonomy" id="4217"/>
    <lineage>
        <taxon>Eukaryota</taxon>
        <taxon>Viridiplantae</taxon>
        <taxon>Streptophyta</taxon>
        <taxon>Embryophyta</taxon>
        <taxon>Tracheophyta</taxon>
        <taxon>Spermatophyta</taxon>
        <taxon>Magnoliopsida</taxon>
        <taxon>eudicotyledons</taxon>
        <taxon>Gunneridae</taxon>
        <taxon>Pentapetalae</taxon>
        <taxon>asterids</taxon>
        <taxon>campanulids</taxon>
        <taxon>Asterales</taxon>
        <taxon>Asteraceae</taxon>
        <taxon>Carduoideae</taxon>
        <taxon>Cardueae</taxon>
        <taxon>Arctiinae</taxon>
        <taxon>Arctium</taxon>
    </lineage>
</organism>
<gene>
    <name evidence="1" type="ORF">L6452_20746</name>
</gene>
<dbReference type="EMBL" id="CM042052">
    <property type="protein sequence ID" value="KAI3719841.1"/>
    <property type="molecule type" value="Genomic_DNA"/>
</dbReference>
<accession>A0ACB9BC86</accession>
<protein>
    <submittedName>
        <fullName evidence="1">Uncharacterized protein</fullName>
    </submittedName>
</protein>
<sequence length="449" mass="49708">MARTKRPAVRDPADFPPSLRRSRRNQPPPSTPPKSPSPPPLNPPPSPPKSPTPPPKSPTPPPKSPSPPPKSPTPPPKSPALPLKPQSSHLEDPIPETVGSSSIIETTLITVETETKKQKERTLTEVYSKLDSLEGNLTSCSNEDEEIVRTQGDIPLLLSPEEAQAWAIVPYSPQSQYTEGRLGFDINEEAEVEDETQPSTEPEKLFEESPKNDIPDLNILFDMPPSENLSFVTPNEDSPTVDESSTPRKRKAVVLDSDSEKRQKKKKKGKGKSKKSLTKEKKGLAAALLQHRQKNRKTTRKNKQTAPIPTEAISRPALANEGFSSQEALEMFYNVKDKVGLVDKGFHPHSINEYGFIKTVVENQHLEKMCAVPQSYNLTLLREFHAEVAVTKSPKLKVRGVNFVLSAKKINRFFGLTPPKQTYFQWMKNTANIELLGEVSSVLGVPGAQ</sequence>
<evidence type="ECO:0000313" key="1">
    <source>
        <dbReference type="EMBL" id="KAI3719841.1"/>
    </source>
</evidence>
<reference evidence="1 2" key="2">
    <citation type="journal article" date="2022" name="Mol. Ecol. Resour.">
        <title>The genomes of chicory, endive, great burdock and yacon provide insights into Asteraceae paleo-polyploidization history and plant inulin production.</title>
        <authorList>
            <person name="Fan W."/>
            <person name="Wang S."/>
            <person name="Wang H."/>
            <person name="Wang A."/>
            <person name="Jiang F."/>
            <person name="Liu H."/>
            <person name="Zhao H."/>
            <person name="Xu D."/>
            <person name="Zhang Y."/>
        </authorList>
    </citation>
    <scope>NUCLEOTIDE SEQUENCE [LARGE SCALE GENOMIC DNA]</scope>
    <source>
        <strain evidence="2">cv. Niubang</strain>
    </source>
</reference>
<evidence type="ECO:0000313" key="2">
    <source>
        <dbReference type="Proteomes" id="UP001055879"/>
    </source>
</evidence>
<proteinExistence type="predicted"/>
<dbReference type="Proteomes" id="UP001055879">
    <property type="component" value="Linkage Group LG06"/>
</dbReference>